<accession>A0A4Y6E8C2</accession>
<name>A0A4Y6E8C2_9CAUD</name>
<proteinExistence type="predicted"/>
<evidence type="ECO:0000313" key="1">
    <source>
        <dbReference type="EMBL" id="QDF14731.1"/>
    </source>
</evidence>
<keyword evidence="2" id="KW-1185">Reference proteome</keyword>
<evidence type="ECO:0000313" key="2">
    <source>
        <dbReference type="Proteomes" id="UP000320371"/>
    </source>
</evidence>
<organism evidence="1 2">
    <name type="scientific">Vibrio phage Pontus</name>
    <dbReference type="NCBI Taxonomy" id="2590874"/>
    <lineage>
        <taxon>Viruses</taxon>
        <taxon>Duplodnaviria</taxon>
        <taxon>Heunggongvirae</taxon>
        <taxon>Uroviricota</taxon>
        <taxon>Caudoviricetes</taxon>
        <taxon>Demerecviridae</taxon>
        <taxon>Ermolyevavirinae</taxon>
        <taxon>Thalassavirus</taxon>
        <taxon>Thalassavirus pontus</taxon>
    </lineage>
</organism>
<protein>
    <submittedName>
        <fullName evidence="1">Uncharacterized protein</fullName>
    </submittedName>
</protein>
<dbReference type="EMBL" id="MK907780">
    <property type="protein sequence ID" value="QDF14731.1"/>
    <property type="molecule type" value="Genomic_DNA"/>
</dbReference>
<reference evidence="1 2" key="1">
    <citation type="submission" date="2019-05" db="EMBL/GenBank/DDBJ databases">
        <authorList>
            <person name="Sutton N.W."/>
            <person name="Sebastian A.Z."/>
            <person name="Albert I.U."/>
            <person name="Broussard G.W."/>
        </authorList>
    </citation>
    <scope>NUCLEOTIDE SEQUENCE [LARGE SCALE GENOMIC DNA]</scope>
    <source>
        <strain evidence="1 2">Pontus</strain>
    </source>
</reference>
<sequence>MTERVVATGFEKFFVKAWKDWDGDQNCLAFYDCKLDGILAILAGTEKADVVEINNEDCKVRLYTYGDDAPFFVQPFKITLVEPTN</sequence>
<dbReference type="Proteomes" id="UP000320371">
    <property type="component" value="Segment"/>
</dbReference>
<gene>
    <name evidence="1" type="ORF">PONTUS_82</name>
</gene>